<gene>
    <name evidence="3" type="ORF">UA45_03900</name>
</gene>
<evidence type="ECO:0000259" key="2">
    <source>
        <dbReference type="SMART" id="SM00849"/>
    </source>
</evidence>
<reference evidence="3 4" key="1">
    <citation type="submission" date="2015-02" db="EMBL/GenBank/DDBJ databases">
        <title>Whole genome shotgun sequencing of cultured foodborne pathogen.</title>
        <authorList>
            <person name="Timme R."/>
            <person name="Allard M.W."/>
            <person name="Strain E."/>
            <person name="Evans P.S."/>
            <person name="Brown E."/>
        </authorList>
    </citation>
    <scope>NUCLEOTIDE SEQUENCE [LARGE SCALE GENOMIC DNA]</scope>
    <source>
        <strain evidence="3 4">GCSL-TSO-24</strain>
    </source>
</reference>
<dbReference type="Gene3D" id="3.60.15.10">
    <property type="entry name" value="Ribonuclease Z/Hydroxyacylglutathione hydrolase-like"/>
    <property type="match status" value="1"/>
</dbReference>
<feature type="signal peptide" evidence="1">
    <location>
        <begin position="1"/>
        <end position="22"/>
    </location>
</feature>
<dbReference type="Pfam" id="PF00753">
    <property type="entry name" value="Lactamase_B"/>
    <property type="match status" value="1"/>
</dbReference>
<dbReference type="AlphaFoldDB" id="A0A0D8L9X6"/>
<organism evidence="3 4">
    <name type="scientific">Morganella morganii</name>
    <name type="common">Proteus morganii</name>
    <dbReference type="NCBI Taxonomy" id="582"/>
    <lineage>
        <taxon>Bacteria</taxon>
        <taxon>Pseudomonadati</taxon>
        <taxon>Pseudomonadota</taxon>
        <taxon>Gammaproteobacteria</taxon>
        <taxon>Enterobacterales</taxon>
        <taxon>Morganellaceae</taxon>
        <taxon>Morganella</taxon>
    </lineage>
</organism>
<feature type="chain" id="PRO_5002332567" evidence="1">
    <location>
        <begin position="23"/>
        <end position="292"/>
    </location>
</feature>
<comment type="caution">
    <text evidence="3">The sequence shown here is derived from an EMBL/GenBank/DDBJ whole genome shotgun (WGS) entry which is preliminary data.</text>
</comment>
<keyword evidence="1" id="KW-0732">Signal</keyword>
<evidence type="ECO:0000256" key="1">
    <source>
        <dbReference type="SAM" id="SignalP"/>
    </source>
</evidence>
<dbReference type="SUPFAM" id="SSF56281">
    <property type="entry name" value="Metallo-hydrolase/oxidoreductase"/>
    <property type="match status" value="1"/>
</dbReference>
<dbReference type="PANTHER" id="PTHR42951:SF14">
    <property type="entry name" value="METALLO-BETA-LACTAMASE SUPERFAMILY PROTEIN"/>
    <property type="match status" value="1"/>
</dbReference>
<dbReference type="InterPro" id="IPR001279">
    <property type="entry name" value="Metallo-B-lactamas"/>
</dbReference>
<name>A0A0D8L9X6_MORMO</name>
<sequence length="292" mass="31813">MTSAIRTSLVFSALMGASFVTAAAPLSLEVYNPGEKSIFPVSSEIISGKNEVVLIDAQFQKDDAQVLADKIRATGKTLTTIYISHSDPDFYFGLDELKKAFPQAKIVATPQTVALIKESKDGKLAYWGPVLKENAPQSIVVPEPLEGNRIMLEGESILIEGLDSPAPERSYVWVPSLSAVMGGVLVSENIHVWLADTQTPESRQYWQQSLKSMQDKHPATVVPGHYAGNSHFSPAAITFTADYLTRAEAALKESKDSQQMISTLKAAYPALADESSLELSAKVLKGEMRWPQ</sequence>
<dbReference type="SMART" id="SM00849">
    <property type="entry name" value="Lactamase_B"/>
    <property type="match status" value="1"/>
</dbReference>
<dbReference type="PATRIC" id="fig|582.24.peg.1199"/>
<feature type="domain" description="Metallo-beta-lactamase" evidence="2">
    <location>
        <begin position="40"/>
        <end position="225"/>
    </location>
</feature>
<dbReference type="EMBL" id="JZSH01000024">
    <property type="protein sequence ID" value="KJF78780.1"/>
    <property type="molecule type" value="Genomic_DNA"/>
</dbReference>
<dbReference type="InterPro" id="IPR036866">
    <property type="entry name" value="RibonucZ/Hydroxyglut_hydro"/>
</dbReference>
<dbReference type="Proteomes" id="UP000032582">
    <property type="component" value="Unassembled WGS sequence"/>
</dbReference>
<accession>A0A0D8L9X6</accession>
<proteinExistence type="predicted"/>
<dbReference type="PANTHER" id="PTHR42951">
    <property type="entry name" value="METALLO-BETA-LACTAMASE DOMAIN-CONTAINING"/>
    <property type="match status" value="1"/>
</dbReference>
<dbReference type="InterPro" id="IPR050855">
    <property type="entry name" value="NDM-1-like"/>
</dbReference>
<evidence type="ECO:0000313" key="4">
    <source>
        <dbReference type="Proteomes" id="UP000032582"/>
    </source>
</evidence>
<evidence type="ECO:0000313" key="3">
    <source>
        <dbReference type="EMBL" id="KJF78780.1"/>
    </source>
</evidence>
<dbReference type="CDD" id="cd07739">
    <property type="entry name" value="metallo-hydrolase-like_MBL-fold"/>
    <property type="match status" value="1"/>
</dbReference>
<protein>
    <submittedName>
        <fullName evidence="3">Beta-lactamase</fullName>
    </submittedName>
</protein>